<organism evidence="1 2">
    <name type="scientific">Branchiostoma floridae</name>
    <name type="common">Florida lancelet</name>
    <name type="synonym">Amphioxus</name>
    <dbReference type="NCBI Taxonomy" id="7739"/>
    <lineage>
        <taxon>Eukaryota</taxon>
        <taxon>Metazoa</taxon>
        <taxon>Chordata</taxon>
        <taxon>Cephalochordata</taxon>
        <taxon>Leptocardii</taxon>
        <taxon>Amphioxiformes</taxon>
        <taxon>Branchiostomatidae</taxon>
        <taxon>Branchiostoma</taxon>
    </lineage>
</organism>
<keyword evidence="1" id="KW-1185">Reference proteome</keyword>
<reference evidence="2" key="2">
    <citation type="submission" date="2025-08" db="UniProtKB">
        <authorList>
            <consortium name="RefSeq"/>
        </authorList>
    </citation>
    <scope>IDENTIFICATION</scope>
    <source>
        <strain evidence="2">S238N-H82</strain>
        <tissue evidence="2">Testes</tissue>
    </source>
</reference>
<reference evidence="1" key="1">
    <citation type="journal article" date="2020" name="Nat. Ecol. Evol.">
        <title>Deeply conserved synteny resolves early events in vertebrate evolution.</title>
        <authorList>
            <person name="Simakov O."/>
            <person name="Marletaz F."/>
            <person name="Yue J.X."/>
            <person name="O'Connell B."/>
            <person name="Jenkins J."/>
            <person name="Brandt A."/>
            <person name="Calef R."/>
            <person name="Tung C.H."/>
            <person name="Huang T.K."/>
            <person name="Schmutz J."/>
            <person name="Satoh N."/>
            <person name="Yu J.K."/>
            <person name="Putnam N.H."/>
            <person name="Green R.E."/>
            <person name="Rokhsar D.S."/>
        </authorList>
    </citation>
    <scope>NUCLEOTIDE SEQUENCE [LARGE SCALE GENOMIC DNA]</scope>
    <source>
        <strain evidence="1">S238N-H82</strain>
    </source>
</reference>
<dbReference type="GeneID" id="118411264"/>
<evidence type="ECO:0000313" key="1">
    <source>
        <dbReference type="Proteomes" id="UP000001554"/>
    </source>
</evidence>
<gene>
    <name evidence="2" type="primary">LOC118411264</name>
</gene>
<accession>A0A9J7KSC4</accession>
<dbReference type="Proteomes" id="UP000001554">
    <property type="component" value="Chromosome 1"/>
</dbReference>
<dbReference type="KEGG" id="bfo:118411264"/>
<name>A0A9J7KSC4_BRAFL</name>
<dbReference type="AlphaFoldDB" id="A0A9J7KSC4"/>
<protein>
    <submittedName>
        <fullName evidence="2">Uncharacterized protein LOC118411264</fullName>
    </submittedName>
</protein>
<sequence length="475" mass="53868">MENQRSSSSQVTNKVECQGDHNKIINTGHNGKIVQVDHVYISVPYVIKELLDGMKKPLSPPTTPNKKPIRFRKLPGVINKMTSRERHNKIISMGPKGKTAQSDNVKVPVKYVIKKPYLHTARSNCIKKQIKHRKSLGHTVENKVTSQGNHNTIINTGNNATVVMVSSMTVEKPLSRAERLDTPKQRTCRWILDGLNQLSANAMFDECNEKIGRFFQHTKDPDYQAVLWVATANNCINAGDMERAGEALSNVMSLLDQTENSIEHELARDHFQSLIYLRENKYVEGERLTTRALCKTEHLQAGCMAAWILINHGWFYTKRTIQEQDPHKQPNLVSVATASFRRAIEYSDREFPGQLQDNKSRIRQFALIGQVYLLLRCWRSVDGSCTKPGNKITGKDVAKARKVLASLDPDKGEPLCAICMVLYHLANAHLCYRLNKYQDGLKEAKKARHLAAKGSFKQYHGFADSIVKHFERRVA</sequence>
<evidence type="ECO:0000313" key="2">
    <source>
        <dbReference type="RefSeq" id="XP_035669327.1"/>
    </source>
</evidence>
<dbReference type="RefSeq" id="XP_035669327.1">
    <property type="nucleotide sequence ID" value="XM_035813434.1"/>
</dbReference>
<proteinExistence type="predicted"/>
<dbReference type="OrthoDB" id="10319436at2759"/>